<sequence>MGKELRVMSEKDSPAEKPPRKRSRKTAADKSTESAKAEQAAKPARKKRTPSAKSKAKSESNPAKAKRTWPQIKSRMLGTLWSIIWKGGLTLTLVIALYVIYLDSKISRQFEGNKWQLPAQVYARAMQFYPGQYLSIDEVIWELKRLNYSQVNQLSSTGQYIVQGNKITIHMRSFEFFDGPEADRVIELGFGGQKLRTIRDLALGNLTTARLEPVQIARLSNATGQDREFVPLERIPEMLKDALLVVEDRDFYHHHGVSPFSILRALYSNIRAGRTVQGGSTLTQQLAKNFYLSRERSFNRKFNEALIALILDFRYSKDQILEAYLNEVYLGQAYNQGVHGVELASEFYFAKPVDELEYHQIALLVGLVKGPSYFNPRRYPERAMERRDLVLRLMAEDQLISPREYQIALNRPLGIEDMEKSAKVSHPGYLDLVSRELNELLDSQDILDAGVRVFTYFDLHKQTAMEDAVAAGLPLLERNKKVSQLQAAMVSVNVEYNGISALVAGRDTRLSGFNRVLDSQRNIGSLVKPAVYLTALSTPQYHLGTLLADKPLSLKDEQGNRWQPDNYDHQYRGEVPLYQAFSQSINLPAVNLGLAVGVDKVAGTLTKLGIESAINPYPSLLLGALELSSLDVAQMYSTIANSGRYQKLTSIAAITDAVGGVIYQHHNAKETRFDQDAMYLTKYAMKRVTLEGTAKKLKQAFPTIQFAGKTGTTNELRDSWFAGFDQNTVTVTWLGRDDNKVAGLTGGQGALEVYIRYLKELNPESIADQRPASIKWAFVSEQTGRQAPPGCGKVVNLPVRAAEFLATPACM</sequence>
<evidence type="ECO:0000256" key="24">
    <source>
        <dbReference type="PIRSR" id="PIRSR002799-1"/>
    </source>
</evidence>
<protein>
    <recommendedName>
        <fullName evidence="6 22">Penicillin-binding protein 1B</fullName>
        <shortName evidence="23">PBP-1b</shortName>
        <shortName evidence="23">PBP1b</shortName>
    </recommendedName>
    <alternativeName>
        <fullName evidence="19 23">Murein polymerase</fullName>
    </alternativeName>
</protein>
<feature type="domain" description="Penicillin-binding protein transpeptidase" evidence="27">
    <location>
        <begin position="492"/>
        <end position="726"/>
    </location>
</feature>
<evidence type="ECO:0000256" key="7">
    <source>
        <dbReference type="ARBA" id="ARBA00022475"/>
    </source>
</evidence>
<evidence type="ECO:0000256" key="3">
    <source>
        <dbReference type="ARBA" id="ARBA00004752"/>
    </source>
</evidence>
<evidence type="ECO:0000256" key="8">
    <source>
        <dbReference type="ARBA" id="ARBA00022645"/>
    </source>
</evidence>
<evidence type="ECO:0000256" key="12">
    <source>
        <dbReference type="ARBA" id="ARBA00022801"/>
    </source>
</evidence>
<dbReference type="InterPro" id="IPR050396">
    <property type="entry name" value="Glycosyltr_51/Transpeptidase"/>
</dbReference>
<dbReference type="AlphaFoldDB" id="A4C6U4"/>
<keyword evidence="9" id="KW-0645">Protease</keyword>
<dbReference type="InterPro" id="IPR036950">
    <property type="entry name" value="PBP_transglycosylase"/>
</dbReference>
<dbReference type="GO" id="GO:0009002">
    <property type="term" value="F:serine-type D-Ala-D-Ala carboxypeptidase activity"/>
    <property type="evidence" value="ECO:0007669"/>
    <property type="project" value="UniProtKB-EC"/>
</dbReference>
<comment type="caution">
    <text evidence="30">The sequence shown here is derived from an EMBL/GenBank/DDBJ whole genome shotgun (WGS) entry which is preliminary data.</text>
</comment>
<keyword evidence="15 26" id="KW-0472">Membrane</keyword>
<dbReference type="GO" id="GO:0008360">
    <property type="term" value="P:regulation of cell shape"/>
    <property type="evidence" value="ECO:0007669"/>
    <property type="project" value="UniProtKB-UniRule"/>
</dbReference>
<feature type="compositionally biased region" description="Basic and acidic residues" evidence="25">
    <location>
        <begin position="26"/>
        <end position="36"/>
    </location>
</feature>
<evidence type="ECO:0000313" key="30">
    <source>
        <dbReference type="EMBL" id="EAR29698.1"/>
    </source>
</evidence>
<evidence type="ECO:0000256" key="11">
    <source>
        <dbReference type="ARBA" id="ARBA00022679"/>
    </source>
</evidence>
<feature type="compositionally biased region" description="Basic and acidic residues" evidence="25">
    <location>
        <begin position="1"/>
        <end position="18"/>
    </location>
</feature>
<dbReference type="HOGENOM" id="CLU_006354_2_7_6"/>
<evidence type="ECO:0000256" key="22">
    <source>
        <dbReference type="NCBIfam" id="TIGR02071"/>
    </source>
</evidence>
<keyword evidence="14 23" id="KW-0573">Peptidoglycan synthesis</keyword>
<dbReference type="Proteomes" id="UP000006201">
    <property type="component" value="Unassembled WGS sequence"/>
</dbReference>
<evidence type="ECO:0000256" key="26">
    <source>
        <dbReference type="SAM" id="Phobius"/>
    </source>
</evidence>
<evidence type="ECO:0000256" key="10">
    <source>
        <dbReference type="ARBA" id="ARBA00022676"/>
    </source>
</evidence>
<keyword evidence="17" id="KW-0511">Multifunctional enzyme</keyword>
<feature type="transmembrane region" description="Helical" evidence="26">
    <location>
        <begin position="76"/>
        <end position="101"/>
    </location>
</feature>
<keyword evidence="26" id="KW-1133">Transmembrane helix</keyword>
<dbReference type="EMBL" id="AAOH01000002">
    <property type="protein sequence ID" value="EAR29698.1"/>
    <property type="molecule type" value="Genomic_DNA"/>
</dbReference>
<comment type="catalytic activity">
    <reaction evidence="20">
        <text>Preferential cleavage: (Ac)2-L-Lys-D-Ala-|-D-Ala. Also transpeptidation of peptidyl-alanyl moieties that are N-acyl substituents of D-alanine.</text>
        <dbReference type="EC" id="3.4.16.4"/>
    </reaction>
</comment>
<feature type="active site" description="Acyl-ester intermediate; for transpeptidase activity" evidence="24">
    <location>
        <position position="525"/>
    </location>
</feature>
<dbReference type="Pfam" id="PF00905">
    <property type="entry name" value="Transpeptidase"/>
    <property type="match status" value="1"/>
</dbReference>
<dbReference type="SUPFAM" id="SSF53955">
    <property type="entry name" value="Lysozyme-like"/>
    <property type="match status" value="1"/>
</dbReference>
<organism evidence="30 31">
    <name type="scientific">Pseudoalteromonas tunicata D2</name>
    <dbReference type="NCBI Taxonomy" id="87626"/>
    <lineage>
        <taxon>Bacteria</taxon>
        <taxon>Pseudomonadati</taxon>
        <taxon>Pseudomonadota</taxon>
        <taxon>Gammaproteobacteria</taxon>
        <taxon>Alteromonadales</taxon>
        <taxon>Pseudoalteromonadaceae</taxon>
        <taxon>Pseudoalteromonas</taxon>
    </lineage>
</organism>
<evidence type="ECO:0000256" key="20">
    <source>
        <dbReference type="ARBA" id="ARBA00034000"/>
    </source>
</evidence>
<comment type="catalytic activity">
    <reaction evidence="21">
        <text>[GlcNAc-(1-&gt;4)-Mur2Ac(oyl-L-Ala-gamma-D-Glu-L-Lys-D-Ala-D-Ala)](n)-di-trans,octa-cis-undecaprenyl diphosphate + beta-D-GlcNAc-(1-&gt;4)-Mur2Ac(oyl-L-Ala-gamma-D-Glu-L-Lys-D-Ala-D-Ala)-di-trans,octa-cis-undecaprenyl diphosphate = [GlcNAc-(1-&gt;4)-Mur2Ac(oyl-L-Ala-gamma-D-Glu-L-Lys-D-Ala-D-Ala)](n+1)-di-trans,octa-cis-undecaprenyl diphosphate + di-trans,octa-cis-undecaprenyl diphosphate + H(+)</text>
        <dbReference type="Rhea" id="RHEA:23708"/>
        <dbReference type="Rhea" id="RHEA-COMP:9602"/>
        <dbReference type="Rhea" id="RHEA-COMP:9603"/>
        <dbReference type="ChEBI" id="CHEBI:15378"/>
        <dbReference type="ChEBI" id="CHEBI:58405"/>
        <dbReference type="ChEBI" id="CHEBI:60033"/>
        <dbReference type="ChEBI" id="CHEBI:78435"/>
        <dbReference type="EC" id="2.4.99.28"/>
    </reaction>
</comment>
<keyword evidence="11 23" id="KW-0808">Transferase</keyword>
<name>A4C6U4_9GAMM</name>
<dbReference type="Gene3D" id="3.40.710.10">
    <property type="entry name" value="DD-peptidase/beta-lactamase superfamily"/>
    <property type="match status" value="1"/>
</dbReference>
<comment type="similarity">
    <text evidence="5 23">In the N-terminal section; belongs to the glycosyltransferase 51 family.</text>
</comment>
<feature type="domain" description="Bifunctional transglycosylase second" evidence="29">
    <location>
        <begin position="129"/>
        <end position="211"/>
    </location>
</feature>
<reference evidence="30 31" key="1">
    <citation type="submission" date="2006-02" db="EMBL/GenBank/DDBJ databases">
        <authorList>
            <person name="Moran M.A."/>
            <person name="Kjelleberg S."/>
            <person name="Egan S."/>
            <person name="Saunders N."/>
            <person name="Thomas T."/>
            <person name="Ferriera S."/>
            <person name="Johnson J."/>
            <person name="Kravitz S."/>
            <person name="Halpern A."/>
            <person name="Remington K."/>
            <person name="Beeson K."/>
            <person name="Tran B."/>
            <person name="Rogers Y.-H."/>
            <person name="Friedman R."/>
            <person name="Venter J.C."/>
        </authorList>
    </citation>
    <scope>NUCLEOTIDE SEQUENCE [LARGE SCALE GENOMIC DNA]</scope>
    <source>
        <strain evidence="30 31">D2</strain>
    </source>
</reference>
<evidence type="ECO:0000256" key="1">
    <source>
        <dbReference type="ARBA" id="ARBA00002624"/>
    </source>
</evidence>
<evidence type="ECO:0000256" key="14">
    <source>
        <dbReference type="ARBA" id="ARBA00022984"/>
    </source>
</evidence>
<keyword evidence="31" id="KW-1185">Reference proteome</keyword>
<evidence type="ECO:0000256" key="25">
    <source>
        <dbReference type="SAM" id="MobiDB-lite"/>
    </source>
</evidence>
<dbReference type="InterPro" id="IPR012338">
    <property type="entry name" value="Beta-lactam/transpept-like"/>
</dbReference>
<evidence type="ECO:0000256" key="15">
    <source>
        <dbReference type="ARBA" id="ARBA00023136"/>
    </source>
</evidence>
<evidence type="ECO:0000256" key="2">
    <source>
        <dbReference type="ARBA" id="ARBA00004236"/>
    </source>
</evidence>
<evidence type="ECO:0000256" key="9">
    <source>
        <dbReference type="ARBA" id="ARBA00022670"/>
    </source>
</evidence>
<dbReference type="FunFam" id="1.10.3810.10:FF:000001">
    <property type="entry name" value="Penicillin-binding protein 1A"/>
    <property type="match status" value="1"/>
</dbReference>
<dbReference type="PANTHER" id="PTHR32282:SF11">
    <property type="entry name" value="PENICILLIN-BINDING PROTEIN 1B"/>
    <property type="match status" value="1"/>
</dbReference>
<dbReference type="GO" id="GO:0008658">
    <property type="term" value="F:penicillin binding"/>
    <property type="evidence" value="ECO:0007669"/>
    <property type="project" value="UniProtKB-UniRule"/>
</dbReference>
<evidence type="ECO:0000259" key="29">
    <source>
        <dbReference type="Pfam" id="PF14814"/>
    </source>
</evidence>
<dbReference type="PANTHER" id="PTHR32282">
    <property type="entry name" value="BINDING PROTEIN TRANSPEPTIDASE, PUTATIVE-RELATED"/>
    <property type="match status" value="1"/>
</dbReference>
<keyword evidence="26" id="KW-0812">Transmembrane</keyword>
<dbReference type="Pfam" id="PF00912">
    <property type="entry name" value="Transgly"/>
    <property type="match status" value="1"/>
</dbReference>
<comment type="subcellular location">
    <subcellularLocation>
        <location evidence="2">Cell membrane</location>
    </subcellularLocation>
</comment>
<dbReference type="GO" id="GO:0030288">
    <property type="term" value="C:outer membrane-bounded periplasmic space"/>
    <property type="evidence" value="ECO:0007669"/>
    <property type="project" value="TreeGrafter"/>
</dbReference>
<evidence type="ECO:0000256" key="5">
    <source>
        <dbReference type="ARBA" id="ARBA00007739"/>
    </source>
</evidence>
<dbReference type="STRING" id="87626.PTD2_12799"/>
<evidence type="ECO:0000259" key="27">
    <source>
        <dbReference type="Pfam" id="PF00905"/>
    </source>
</evidence>
<keyword evidence="13 23" id="KW-0133">Cell shape</keyword>
<dbReference type="Gene3D" id="1.10.3810.10">
    <property type="entry name" value="Biosynthetic peptidoglycan transglycosylase-like"/>
    <property type="match status" value="1"/>
</dbReference>
<evidence type="ECO:0000256" key="13">
    <source>
        <dbReference type="ARBA" id="ARBA00022960"/>
    </source>
</evidence>
<dbReference type="InterPro" id="IPR023346">
    <property type="entry name" value="Lysozyme-like_dom_sf"/>
</dbReference>
<evidence type="ECO:0000256" key="17">
    <source>
        <dbReference type="ARBA" id="ARBA00023268"/>
    </source>
</evidence>
<evidence type="ECO:0000256" key="6">
    <source>
        <dbReference type="ARBA" id="ARBA00018637"/>
    </source>
</evidence>
<evidence type="ECO:0000256" key="16">
    <source>
        <dbReference type="ARBA" id="ARBA00023251"/>
    </source>
</evidence>
<evidence type="ECO:0000256" key="4">
    <source>
        <dbReference type="ARBA" id="ARBA00007090"/>
    </source>
</evidence>
<evidence type="ECO:0000256" key="19">
    <source>
        <dbReference type="ARBA" id="ARBA00032454"/>
    </source>
</evidence>
<dbReference type="InterPro" id="IPR028166">
    <property type="entry name" value="UB2H"/>
</dbReference>
<dbReference type="Pfam" id="PF14814">
    <property type="entry name" value="UB2H"/>
    <property type="match status" value="1"/>
</dbReference>
<dbReference type="GO" id="GO:0008955">
    <property type="term" value="F:peptidoglycan glycosyltransferase activity"/>
    <property type="evidence" value="ECO:0007669"/>
    <property type="project" value="UniProtKB-UniRule"/>
</dbReference>
<dbReference type="GO" id="GO:0009252">
    <property type="term" value="P:peptidoglycan biosynthetic process"/>
    <property type="evidence" value="ECO:0007669"/>
    <property type="project" value="UniProtKB-UniRule"/>
</dbReference>
<evidence type="ECO:0000256" key="21">
    <source>
        <dbReference type="ARBA" id="ARBA00049902"/>
    </source>
</evidence>
<dbReference type="NCBIfam" id="TIGR02071">
    <property type="entry name" value="PBP_1b"/>
    <property type="match status" value="1"/>
</dbReference>
<evidence type="ECO:0000259" key="28">
    <source>
        <dbReference type="Pfam" id="PF00912"/>
    </source>
</evidence>
<proteinExistence type="inferred from homology"/>
<dbReference type="PIRSF" id="PIRSF002799">
    <property type="entry name" value="PBP_1b"/>
    <property type="match status" value="1"/>
</dbReference>
<dbReference type="GO" id="GO:0006508">
    <property type="term" value="P:proteolysis"/>
    <property type="evidence" value="ECO:0007669"/>
    <property type="project" value="UniProtKB-KW"/>
</dbReference>
<dbReference type="Gene3D" id="3.30.2060.10">
    <property type="entry name" value="Penicillin-binding protein 1b domain"/>
    <property type="match status" value="1"/>
</dbReference>
<feature type="domain" description="Glycosyl transferase family 51" evidence="28">
    <location>
        <begin position="223"/>
        <end position="394"/>
    </location>
</feature>
<feature type="region of interest" description="Disordered" evidence="25">
    <location>
        <begin position="1"/>
        <end position="68"/>
    </location>
</feature>
<dbReference type="eggNOG" id="COG0744">
    <property type="taxonomic scope" value="Bacteria"/>
</dbReference>
<feature type="active site" description="Proton donor; for transglycosylase activity" evidence="24">
    <location>
        <position position="247"/>
    </location>
</feature>
<keyword evidence="18 23" id="KW-0961">Cell wall biogenesis/degradation</keyword>
<evidence type="ECO:0000313" key="31">
    <source>
        <dbReference type="Proteomes" id="UP000006201"/>
    </source>
</evidence>
<dbReference type="GO" id="GO:0009274">
    <property type="term" value="C:peptidoglycan-based cell wall"/>
    <property type="evidence" value="ECO:0007669"/>
    <property type="project" value="UniProtKB-UniRule"/>
</dbReference>
<dbReference type="GO" id="GO:0005886">
    <property type="term" value="C:plasma membrane"/>
    <property type="evidence" value="ECO:0007669"/>
    <property type="project" value="UniProtKB-SubCell"/>
</dbReference>
<accession>A4C6U4</accession>
<dbReference type="InterPro" id="IPR001264">
    <property type="entry name" value="Glyco_trans_51"/>
</dbReference>
<keyword evidence="7" id="KW-1003">Cell membrane</keyword>
<dbReference type="SUPFAM" id="SSF56601">
    <property type="entry name" value="beta-lactamase/transpeptidase-like"/>
    <property type="match status" value="1"/>
</dbReference>
<dbReference type="GO" id="GO:0071555">
    <property type="term" value="P:cell wall organization"/>
    <property type="evidence" value="ECO:0007669"/>
    <property type="project" value="UniProtKB-UniRule"/>
</dbReference>
<gene>
    <name evidence="30" type="ORF">PTD2_12799</name>
</gene>
<keyword evidence="8" id="KW-0121">Carboxypeptidase</keyword>
<dbReference type="UniPathway" id="UPA00219"/>
<comment type="pathway">
    <text evidence="3 23">Cell wall biogenesis; peptidoglycan biosynthesis.</text>
</comment>
<dbReference type="GO" id="GO:0046677">
    <property type="term" value="P:response to antibiotic"/>
    <property type="evidence" value="ECO:0007669"/>
    <property type="project" value="UniProtKB-UniRule"/>
</dbReference>
<keyword evidence="12" id="KW-0378">Hydrolase</keyword>
<comment type="function">
    <text evidence="1 23">Cell wall formation. Synthesis of cross-linked peptidoglycan from the lipid intermediates. The enzyme has a penicillin-insensitive transglycosylase N-terminal domain (formation of linear glycan strands) and a penicillin-sensitive transpeptidase C-terminal domain (cross-linking of the peptide subunits).</text>
</comment>
<dbReference type="InterPro" id="IPR001460">
    <property type="entry name" value="PCN-bd_Tpept"/>
</dbReference>
<dbReference type="InterPro" id="IPR011813">
    <property type="entry name" value="PBP_1b"/>
</dbReference>
<evidence type="ECO:0000256" key="23">
    <source>
        <dbReference type="PIRNR" id="PIRNR002799"/>
    </source>
</evidence>
<keyword evidence="16" id="KW-0046">Antibiotic resistance</keyword>
<evidence type="ECO:0000256" key="18">
    <source>
        <dbReference type="ARBA" id="ARBA00023316"/>
    </source>
</evidence>
<keyword evidence="10 23" id="KW-0328">Glycosyltransferase</keyword>
<comment type="similarity">
    <text evidence="4 23">In the C-terminal section; belongs to the transpeptidase family.</text>
</comment>